<protein>
    <submittedName>
        <fullName evidence="2">Uncharacterized protein</fullName>
    </submittedName>
</protein>
<feature type="region of interest" description="Disordered" evidence="1">
    <location>
        <begin position="270"/>
        <end position="297"/>
    </location>
</feature>
<comment type="caution">
    <text evidence="2">The sequence shown here is derived from an EMBL/GenBank/DDBJ whole genome shotgun (WGS) entry which is preliminary data.</text>
</comment>
<accession>A0ABS4DD34</accession>
<dbReference type="EMBL" id="SIJK02000032">
    <property type="protein sequence ID" value="MBP1467362.1"/>
    <property type="molecule type" value="Genomic_DNA"/>
</dbReference>
<organism evidence="2 3">
    <name type="scientific">Candidatus Chloroploca mongolica</name>
    <dbReference type="NCBI Taxonomy" id="2528176"/>
    <lineage>
        <taxon>Bacteria</taxon>
        <taxon>Bacillati</taxon>
        <taxon>Chloroflexota</taxon>
        <taxon>Chloroflexia</taxon>
        <taxon>Chloroflexales</taxon>
        <taxon>Chloroflexineae</taxon>
        <taxon>Oscillochloridaceae</taxon>
        <taxon>Candidatus Chloroploca</taxon>
    </lineage>
</organism>
<name>A0ABS4DD34_9CHLR</name>
<reference evidence="2 3" key="1">
    <citation type="submission" date="2021-03" db="EMBL/GenBank/DDBJ databases">
        <authorList>
            <person name="Grouzdev D.S."/>
        </authorList>
    </citation>
    <scope>NUCLEOTIDE SEQUENCE [LARGE SCALE GENOMIC DNA]</scope>
    <source>
        <strain evidence="2 3">M50-1</strain>
    </source>
</reference>
<feature type="region of interest" description="Disordered" evidence="1">
    <location>
        <begin position="325"/>
        <end position="350"/>
    </location>
</feature>
<evidence type="ECO:0000313" key="3">
    <source>
        <dbReference type="Proteomes" id="UP001193081"/>
    </source>
</evidence>
<gene>
    <name evidence="2" type="ORF">EYB53_016740</name>
</gene>
<dbReference type="Proteomes" id="UP001193081">
    <property type="component" value="Unassembled WGS sequence"/>
</dbReference>
<evidence type="ECO:0000256" key="1">
    <source>
        <dbReference type="SAM" id="MobiDB-lite"/>
    </source>
</evidence>
<sequence length="591" mass="64094">MSRLVHRVRLHAPAAHLVQRGAFLLEDALRTASLPGAGPGRLLLVRYLHVGTINPARNPVALAMALEERMRLLRATAVHAATAGAPAAQAVYFHDEAEAYTMLALRLVARQPISAWFWRLVAPHLDPRAPLRSLLYAIPATSVGTAMLLRVLTELAAREALDPLLATLTPTDGARLLALRHWSAPVAAPALPPNDAAQMQGLAGPPAMPTALLASAWRAPLARWIKRWGSGDPRSHWLATSALVATHPPRLLDPTLPIRAALLTSMMTSAPTAQPSPVGFTPEPDQDPHPTQAPHTATYPAEATTDELPPSGGATFSALGAPVERSSQLRPVPHGDQTVTPRPSPARTDQPGEAMLALAPPLAMPPVTRLGGLFFLLPVLERLGLRALLAAQPHWIEADLGWALLRIVAARLGLTERDPLHHVLGEAPPDDPALTFVAPATWHNGPAVLPSATIHRVEQQPGLRVIIDRTGRLLLARWSHQRPAGLHELRTATDLRRGATLANLPSPTHAWITAARRWLRRSPAHIGLRDLVTRPALVSITTTHLDLTFDHSQTDLRLRRHGLDFNPGWVPWLGKVVSFHYANVEELRYAL</sequence>
<proteinExistence type="predicted"/>
<evidence type="ECO:0000313" key="2">
    <source>
        <dbReference type="EMBL" id="MBP1467362.1"/>
    </source>
</evidence>
<keyword evidence="3" id="KW-1185">Reference proteome</keyword>
<dbReference type="RefSeq" id="WP_135479563.1">
    <property type="nucleotide sequence ID" value="NZ_SIJK02000032.1"/>
</dbReference>